<dbReference type="Gene3D" id="2.20.110.10">
    <property type="entry name" value="Histone H3 K4-specific methyltransferase SET7/9 N-terminal domain"/>
    <property type="match status" value="3"/>
</dbReference>
<feature type="compositionally biased region" description="Basic residues" evidence="2">
    <location>
        <begin position="20"/>
        <end position="37"/>
    </location>
</feature>
<keyword evidence="4" id="KW-1185">Reference proteome</keyword>
<accession>A0AAD1UKV3</accession>
<dbReference type="PANTHER" id="PTHR43215:SF14">
    <property type="entry name" value="RADIAL SPOKE HEAD 1 HOMOLOG"/>
    <property type="match status" value="1"/>
</dbReference>
<name>A0AAD1UKV3_EUPCR</name>
<gene>
    <name evidence="3" type="ORF">ECRASSUSDP1_LOCUS11024</name>
</gene>
<dbReference type="EMBL" id="CAMPGE010010874">
    <property type="protein sequence ID" value="CAI2369721.1"/>
    <property type="molecule type" value="Genomic_DNA"/>
</dbReference>
<dbReference type="Proteomes" id="UP001295684">
    <property type="component" value="Unassembled WGS sequence"/>
</dbReference>
<evidence type="ECO:0000313" key="3">
    <source>
        <dbReference type="EMBL" id="CAI2369721.1"/>
    </source>
</evidence>
<evidence type="ECO:0000313" key="4">
    <source>
        <dbReference type="Proteomes" id="UP001295684"/>
    </source>
</evidence>
<sequence>MGCSESVEQERERDQELVLGRKRVKSEKQKIRKKKGKSRGDVGGLEGEDTLDIKRAATSLKKAMTILNNGRGKMNNNMQCDDGSVSSISSDDSDGQIGCLSPQAQAIQKKHSSKKGATMCDNLTWDDVVDGSSPKNDGFTEISVPGGRYKGQLKNGAFEGEGTLTLKDGSEYTGSFENNKFHGKGKFINKKGSIYQGKWLKGKKHGKGEETTPDGSKYCGMFKNDKYDGKGTLEFANGTVYKGEFKDGKLNGVGTLFTAATDGRIDSNGGSKIKAIFKDDEIIEHLDS</sequence>
<comment type="caution">
    <text evidence="3">The sequence shown here is derived from an EMBL/GenBank/DDBJ whole genome shotgun (WGS) entry which is preliminary data.</text>
</comment>
<dbReference type="Pfam" id="PF02493">
    <property type="entry name" value="MORN"/>
    <property type="match status" value="5"/>
</dbReference>
<dbReference type="SMART" id="SM00698">
    <property type="entry name" value="MORN"/>
    <property type="match status" value="5"/>
</dbReference>
<dbReference type="PANTHER" id="PTHR43215">
    <property type="entry name" value="RADIAL SPOKE HEAD 1 HOMOLOG"/>
    <property type="match status" value="1"/>
</dbReference>
<proteinExistence type="predicted"/>
<organism evidence="3 4">
    <name type="scientific">Euplotes crassus</name>
    <dbReference type="NCBI Taxonomy" id="5936"/>
    <lineage>
        <taxon>Eukaryota</taxon>
        <taxon>Sar</taxon>
        <taxon>Alveolata</taxon>
        <taxon>Ciliophora</taxon>
        <taxon>Intramacronucleata</taxon>
        <taxon>Spirotrichea</taxon>
        <taxon>Hypotrichia</taxon>
        <taxon>Euplotida</taxon>
        <taxon>Euplotidae</taxon>
        <taxon>Moneuplotes</taxon>
    </lineage>
</organism>
<evidence type="ECO:0000256" key="1">
    <source>
        <dbReference type="ARBA" id="ARBA00022737"/>
    </source>
</evidence>
<reference evidence="3" key="1">
    <citation type="submission" date="2023-07" db="EMBL/GenBank/DDBJ databases">
        <authorList>
            <consortium name="AG Swart"/>
            <person name="Singh M."/>
            <person name="Singh A."/>
            <person name="Seah K."/>
            <person name="Emmerich C."/>
        </authorList>
    </citation>
    <scope>NUCLEOTIDE SEQUENCE</scope>
    <source>
        <strain evidence="3">DP1</strain>
    </source>
</reference>
<dbReference type="InterPro" id="IPR003409">
    <property type="entry name" value="MORN"/>
</dbReference>
<evidence type="ECO:0000256" key="2">
    <source>
        <dbReference type="SAM" id="MobiDB-lite"/>
    </source>
</evidence>
<dbReference type="AlphaFoldDB" id="A0AAD1UKV3"/>
<dbReference type="SUPFAM" id="SSF82185">
    <property type="entry name" value="Histone H3 K4-specific methyltransferase SET7/9 N-terminal domain"/>
    <property type="match status" value="1"/>
</dbReference>
<protein>
    <submittedName>
        <fullName evidence="3">Uncharacterized protein</fullName>
    </submittedName>
</protein>
<keyword evidence="1" id="KW-0677">Repeat</keyword>
<feature type="region of interest" description="Disordered" evidence="2">
    <location>
        <begin position="1"/>
        <end position="48"/>
    </location>
</feature>